<organism evidence="1 2">
    <name type="scientific">Aquimarina atlantica</name>
    <dbReference type="NCBI Taxonomy" id="1317122"/>
    <lineage>
        <taxon>Bacteria</taxon>
        <taxon>Pseudomonadati</taxon>
        <taxon>Bacteroidota</taxon>
        <taxon>Flavobacteriia</taxon>
        <taxon>Flavobacteriales</taxon>
        <taxon>Flavobacteriaceae</taxon>
        <taxon>Aquimarina</taxon>
    </lineage>
</organism>
<sequence>MEDNNNKIPFETLHSFHTENEFDEEFYKKFVAPFYTVRIINLTNFKSDYVNIKAEIGTDIVKKIIGQNNWRERIVGAFFCAIENLTEFEDIIGVHFLKSELVHQGKGFALALASFKSKKSIDYLKKYLDYYLTRKDLNYEQNYAMSALKWIDKKTKSEHTKEYEQRYSEWEKDASRKFDSYYDEFVQQMQIIEELKATGNQ</sequence>
<reference evidence="1 2" key="1">
    <citation type="submission" date="2014-04" db="EMBL/GenBank/DDBJ databases">
        <title>Aquimarina sp. 22II-S11-z7 Genome Sequencing.</title>
        <authorList>
            <person name="Lai Q."/>
        </authorList>
    </citation>
    <scope>NUCLEOTIDE SEQUENCE [LARGE SCALE GENOMIC DNA]</scope>
    <source>
        <strain evidence="1 2">22II-S11-z7</strain>
    </source>
</reference>
<dbReference type="AlphaFoldDB" id="A0A023BTX1"/>
<keyword evidence="2" id="KW-1185">Reference proteome</keyword>
<dbReference type="eggNOG" id="ENOG50335EF">
    <property type="taxonomic scope" value="Bacteria"/>
</dbReference>
<dbReference type="Proteomes" id="UP000023541">
    <property type="component" value="Unassembled WGS sequence"/>
</dbReference>
<accession>A0A023BTX1</accession>
<dbReference type="OrthoDB" id="8702693at2"/>
<proteinExistence type="predicted"/>
<dbReference type="RefSeq" id="WP_051575774.1">
    <property type="nucleotide sequence ID" value="NZ_AQRA01000005.1"/>
</dbReference>
<evidence type="ECO:0000313" key="1">
    <source>
        <dbReference type="EMBL" id="EZH73430.1"/>
    </source>
</evidence>
<dbReference type="InterPro" id="IPR046042">
    <property type="entry name" value="DUF6000"/>
</dbReference>
<name>A0A023BTX1_9FLAO</name>
<gene>
    <name evidence="1" type="ORF">ATO12_15940</name>
</gene>
<dbReference type="Pfam" id="PF19463">
    <property type="entry name" value="DUF6000"/>
    <property type="match status" value="1"/>
</dbReference>
<dbReference type="STRING" id="1317122.ATO12_15940"/>
<evidence type="ECO:0000313" key="2">
    <source>
        <dbReference type="Proteomes" id="UP000023541"/>
    </source>
</evidence>
<protein>
    <submittedName>
        <fullName evidence="1">Uncharacterized protein</fullName>
    </submittedName>
</protein>
<comment type="caution">
    <text evidence="1">The sequence shown here is derived from an EMBL/GenBank/DDBJ whole genome shotgun (WGS) entry which is preliminary data.</text>
</comment>
<dbReference type="EMBL" id="AQRA01000005">
    <property type="protein sequence ID" value="EZH73430.1"/>
    <property type="molecule type" value="Genomic_DNA"/>
</dbReference>